<keyword evidence="2" id="KW-1185">Reference proteome</keyword>
<dbReference type="HOGENOM" id="CLU_2824086_0_0_9"/>
<organism evidence="1 2">
    <name type="scientific">Desulfitobacterium metallireducens DSM 15288</name>
    <dbReference type="NCBI Taxonomy" id="871968"/>
    <lineage>
        <taxon>Bacteria</taxon>
        <taxon>Bacillati</taxon>
        <taxon>Bacillota</taxon>
        <taxon>Clostridia</taxon>
        <taxon>Eubacteriales</taxon>
        <taxon>Desulfitobacteriaceae</taxon>
        <taxon>Desulfitobacterium</taxon>
    </lineage>
</organism>
<dbReference type="EMBL" id="CP007032">
    <property type="protein sequence ID" value="AHF08707.1"/>
    <property type="molecule type" value="Genomic_DNA"/>
</dbReference>
<gene>
    <name evidence="1" type="ORF">DESME_15080</name>
</gene>
<dbReference type="Proteomes" id="UP000010847">
    <property type="component" value="Chromosome"/>
</dbReference>
<sequence length="66" mass="7459">MNISEYLEECYHSGSDVALLLREKSALILAFVEGKVEKINSETRQFQVNGQPIELDEVIGFPEPSF</sequence>
<dbReference type="AlphaFoldDB" id="W0ED88"/>
<dbReference type="KEGG" id="dmt:DESME_15080"/>
<evidence type="ECO:0000313" key="2">
    <source>
        <dbReference type="Proteomes" id="UP000010847"/>
    </source>
</evidence>
<accession>W0ED88</accession>
<evidence type="ECO:0000313" key="1">
    <source>
        <dbReference type="EMBL" id="AHF08707.1"/>
    </source>
</evidence>
<name>W0ED88_9FIRM</name>
<protein>
    <submittedName>
        <fullName evidence="1">Uncharacterized protein</fullName>
    </submittedName>
</protein>
<proteinExistence type="predicted"/>
<reference evidence="1 2" key="1">
    <citation type="submission" date="2013-12" db="EMBL/GenBank/DDBJ databases">
        <authorList>
            <consortium name="DOE Joint Genome Institute"/>
            <person name="Smidt H."/>
            <person name="Huntemann M."/>
            <person name="Han J."/>
            <person name="Chen A."/>
            <person name="Kyrpides N."/>
            <person name="Mavromatis K."/>
            <person name="Markowitz V."/>
            <person name="Palaniappan K."/>
            <person name="Ivanova N."/>
            <person name="Schaumberg A."/>
            <person name="Pati A."/>
            <person name="Liolios K."/>
            <person name="Nordberg H.P."/>
            <person name="Cantor M.N."/>
            <person name="Hua S.X."/>
            <person name="Woyke T."/>
        </authorList>
    </citation>
    <scope>NUCLEOTIDE SEQUENCE [LARGE SCALE GENOMIC DNA]</scope>
    <source>
        <strain evidence="2">DSM 15288</strain>
    </source>
</reference>
<dbReference type="RefSeq" id="WP_006716943.1">
    <property type="nucleotide sequence ID" value="NZ_CP007032.1"/>
</dbReference>